<dbReference type="EMBL" id="QVLV01000013">
    <property type="protein sequence ID" value="RGE57945.1"/>
    <property type="molecule type" value="Genomic_DNA"/>
</dbReference>
<dbReference type="Gene3D" id="3.20.20.80">
    <property type="entry name" value="Glycosidases"/>
    <property type="match status" value="1"/>
</dbReference>
<dbReference type="InterPro" id="IPR013783">
    <property type="entry name" value="Ig-like_fold"/>
</dbReference>
<dbReference type="GO" id="GO:0009341">
    <property type="term" value="C:beta-galactosidase complex"/>
    <property type="evidence" value="ECO:0007669"/>
    <property type="project" value="TreeGrafter"/>
</dbReference>
<dbReference type="GeneID" id="97988760"/>
<keyword evidence="9" id="KW-1185">Reference proteome</keyword>
<dbReference type="GO" id="GO:0005990">
    <property type="term" value="P:lactose catabolic process"/>
    <property type="evidence" value="ECO:0007669"/>
    <property type="project" value="TreeGrafter"/>
</dbReference>
<evidence type="ECO:0000259" key="6">
    <source>
        <dbReference type="Pfam" id="PF00703"/>
    </source>
</evidence>
<dbReference type="InterPro" id="IPR006101">
    <property type="entry name" value="Glyco_hydro_2"/>
</dbReference>
<proteinExistence type="inferred from homology"/>
<keyword evidence="5" id="KW-0326">Glycosidase</keyword>
<reference evidence="8" key="1">
    <citation type="submission" date="2018-08" db="EMBL/GenBank/DDBJ databases">
        <title>A genome reference for cultivated species of the human gut microbiota.</title>
        <authorList>
            <person name="Zou Y."/>
            <person name="Xue W."/>
            <person name="Luo G."/>
        </authorList>
    </citation>
    <scope>NUCLEOTIDE SEQUENCE [LARGE SCALE GENOMIC DNA]</scope>
    <source>
        <strain evidence="8">TF05-5AC</strain>
    </source>
</reference>
<gene>
    <name evidence="8" type="ORF">DXC51_18255</name>
</gene>
<keyword evidence="4" id="KW-0378">Hydrolase</keyword>
<evidence type="ECO:0000313" key="9">
    <source>
        <dbReference type="Proteomes" id="UP000260812"/>
    </source>
</evidence>
<comment type="similarity">
    <text evidence="2">Belongs to the glycosyl hydrolase 2 family.</text>
</comment>
<dbReference type="SUPFAM" id="SSF49785">
    <property type="entry name" value="Galactose-binding domain-like"/>
    <property type="match status" value="1"/>
</dbReference>
<name>A0A3E3I0Y8_9FIRM</name>
<comment type="catalytic activity">
    <reaction evidence="1">
        <text>Hydrolysis of terminal non-reducing beta-D-galactose residues in beta-D-galactosides.</text>
        <dbReference type="EC" id="3.2.1.23"/>
    </reaction>
</comment>
<organism evidence="8 9">
    <name type="scientific">Eisenbergiella massiliensis</name>
    <dbReference type="NCBI Taxonomy" id="1720294"/>
    <lineage>
        <taxon>Bacteria</taxon>
        <taxon>Bacillati</taxon>
        <taxon>Bacillota</taxon>
        <taxon>Clostridia</taxon>
        <taxon>Lachnospirales</taxon>
        <taxon>Lachnospiraceae</taxon>
        <taxon>Eisenbergiella</taxon>
    </lineage>
</organism>
<dbReference type="PRINTS" id="PR00132">
    <property type="entry name" value="GLHYDRLASE2"/>
</dbReference>
<dbReference type="Gene3D" id="2.60.120.260">
    <property type="entry name" value="Galactose-binding domain-like"/>
    <property type="match status" value="2"/>
</dbReference>
<comment type="caution">
    <text evidence="8">The sequence shown here is derived from an EMBL/GenBank/DDBJ whole genome shotgun (WGS) entry which is preliminary data.</text>
</comment>
<dbReference type="PANTHER" id="PTHR46323:SF2">
    <property type="entry name" value="BETA-GALACTOSIDASE"/>
    <property type="match status" value="1"/>
</dbReference>
<accession>A0A3E3I0Y8</accession>
<dbReference type="Proteomes" id="UP000260812">
    <property type="component" value="Unassembled WGS sequence"/>
</dbReference>
<dbReference type="GO" id="GO:0004565">
    <property type="term" value="F:beta-galactosidase activity"/>
    <property type="evidence" value="ECO:0007669"/>
    <property type="project" value="UniProtKB-EC"/>
</dbReference>
<dbReference type="InterPro" id="IPR008979">
    <property type="entry name" value="Galactose-bd-like_sf"/>
</dbReference>
<dbReference type="InterPro" id="IPR036156">
    <property type="entry name" value="Beta-gal/glucu_dom_sf"/>
</dbReference>
<dbReference type="PANTHER" id="PTHR46323">
    <property type="entry name" value="BETA-GALACTOSIDASE"/>
    <property type="match status" value="1"/>
</dbReference>
<dbReference type="Gene3D" id="2.60.40.10">
    <property type="entry name" value="Immunoglobulins"/>
    <property type="match status" value="1"/>
</dbReference>
<evidence type="ECO:0000313" key="8">
    <source>
        <dbReference type="EMBL" id="RGE57945.1"/>
    </source>
</evidence>
<dbReference type="Pfam" id="PF02836">
    <property type="entry name" value="Glyco_hydro_2_C"/>
    <property type="match status" value="1"/>
</dbReference>
<sequence>MREERIWRRPQIVPMPLQTGEISEPQICLNGTGWKLCSEPGEEFWNREASGTVWEDTQVPMQRTPSEREYAYAFELEIPEAWKGHRIFLRFDGVNCRTRVFVDGRPAGEHYGGFVSWDCEITEEAACGGRHWLVLGVTDDPGGICPFHFGGIIRDVTLFALPRTYLSRLHADVSFDDTYTDAGLTVYTQLQGGGGCISLSLCSPSGEEILLEKQELQAGQEHTETYRAARPLKWDSEHPYLYTLTASVWEDGLCTEKASRRIGFREIKRVGNQVFLNGAPLKLRGINRHDIHPVTGRAITHELVEADVRLFREANINFIRTSHYPPRPDFLELCDEYGIYVEDETAVAFLGQEIDCRENDPEFTSRFMDQFAELIERDRSHPCVILWSLANESFWGTNIAMQNAYAHQEDPSRLTIFSYPITQHEEDDRADIWSMHYAAWDQASDALVDSFNRSCHEPLPWPVLHDESTHIPCYDRTDQRRDPGVRDFWGETISRFWDKIWNTQGALGCAIWAGLDEVWLASGRRNHWGAPWGILDGWRRKKPEFWHVRKAYSPIHITGEPAAEGDFVSLGIENRFNHTNLQEVGIAWRLGDSSGRMQGPDLPPGGKGSLLIPAPFLAGEQLTLEFTDPFGNLVDDGCWQLAAPALTLPAFSGGAPSLREACGGLLVEGRRFRLYFSGKTGLISAGYVNDVPVVTGGPFLQLTGLALAPWKLEKLESETAESCAAVSISGSYGKVSVRFRIAIDNEGLMETTYEILEMPYPSPRKLAMRVGDDTDSGGYEEVGICFMVPREMDLLSWSRRGLWNTYPDWHIGRLQGSALKHNPYGVCRTGVAPEWDWQLDEKDTVLFGKYDTGRRGTRDFCSMKAHVIRAAMSAQNGGQAFTVLSDGTDCVRAQLTHNPEAVIGKTDGLVSYQGSWLCQKTGNLSREGTEMWSNTEGDACICHFTGTGIAWISSYDILGGMAEVYVDGELMDDSISLGVRLLTPGIARGYEKDAGRLVYAAEGLAMGEHTLKIVVKGERAPGSMGAYVFIDHFLVFGENDYGDTRLIIDSEFNYPELSWGCYTKEPVTVSTGYSRKVYTKLGNEE</sequence>
<dbReference type="AlphaFoldDB" id="A0A3E3I0Y8"/>
<feature type="domain" description="Glycoside hydrolase family 2 catalytic" evidence="7">
    <location>
        <begin position="272"/>
        <end position="443"/>
    </location>
</feature>
<evidence type="ECO:0000256" key="2">
    <source>
        <dbReference type="ARBA" id="ARBA00007401"/>
    </source>
</evidence>
<dbReference type="InterPro" id="IPR006103">
    <property type="entry name" value="Glyco_hydro_2_cat"/>
</dbReference>
<dbReference type="InterPro" id="IPR006102">
    <property type="entry name" value="Ig-like_GH2"/>
</dbReference>
<evidence type="ECO:0000256" key="1">
    <source>
        <dbReference type="ARBA" id="ARBA00001412"/>
    </source>
</evidence>
<evidence type="ECO:0000259" key="7">
    <source>
        <dbReference type="Pfam" id="PF02836"/>
    </source>
</evidence>
<evidence type="ECO:0000256" key="4">
    <source>
        <dbReference type="ARBA" id="ARBA00022801"/>
    </source>
</evidence>
<dbReference type="InterPro" id="IPR017853">
    <property type="entry name" value="GH"/>
</dbReference>
<dbReference type="SUPFAM" id="SSF49303">
    <property type="entry name" value="beta-Galactosidase/glucuronidase domain"/>
    <property type="match status" value="1"/>
</dbReference>
<feature type="domain" description="Glycoside hydrolase family 2 immunoglobulin-like beta-sandwich" evidence="6">
    <location>
        <begin position="164"/>
        <end position="265"/>
    </location>
</feature>
<evidence type="ECO:0000256" key="3">
    <source>
        <dbReference type="ARBA" id="ARBA00012756"/>
    </source>
</evidence>
<dbReference type="Pfam" id="PF00703">
    <property type="entry name" value="Glyco_hydro_2"/>
    <property type="match status" value="1"/>
</dbReference>
<dbReference type="RefSeq" id="WP_117545113.1">
    <property type="nucleotide sequence ID" value="NZ_QVLV01000013.1"/>
</dbReference>
<dbReference type="SUPFAM" id="SSF51445">
    <property type="entry name" value="(Trans)glycosidases"/>
    <property type="match status" value="1"/>
</dbReference>
<evidence type="ECO:0000256" key="5">
    <source>
        <dbReference type="ARBA" id="ARBA00023295"/>
    </source>
</evidence>
<dbReference type="EC" id="3.2.1.23" evidence="3"/>
<dbReference type="InterPro" id="IPR050347">
    <property type="entry name" value="Bact_Beta-galactosidase"/>
</dbReference>
<protein>
    <recommendedName>
        <fullName evidence="3">beta-galactosidase</fullName>
        <ecNumber evidence="3">3.2.1.23</ecNumber>
    </recommendedName>
</protein>